<proteinExistence type="inferred from homology"/>
<comment type="similarity">
    <text evidence="2 5">Belongs to the RxLR effector family.</text>
</comment>
<keyword evidence="4 5" id="KW-0732">Signal</keyword>
<dbReference type="InterPro" id="IPR031825">
    <property type="entry name" value="RXLR"/>
</dbReference>
<evidence type="ECO:0000313" key="7">
    <source>
        <dbReference type="Proteomes" id="UP000735874"/>
    </source>
</evidence>
<sequence length="235" mass="26226">MRVYRHYLMLLAAAILLARQAEALSPSTGSSQTKLASVASPGTLQLDNAVLTRGDGERLLRVHKTDDESNKIGNYITDSEERGFQSTAKSASAKLVKKLATKWKTMTNKDIRNLKLFLNEQATFEELYKNGATPFKLFTEMDHNGIAKVGKIDVRRLRPSDPGCSSAYAPSSGAASAQQEEQHTWLLRQRLFIRRFRAIMHVSRAAISRDLNDRFVLLEVETASELTSRKAASKL</sequence>
<name>A0A8T1A3T2_9STRA</name>
<comment type="function">
    <text evidence="5">Effector that suppresses plant defense responses during pathogen infection.</text>
</comment>
<reference evidence="6" key="1">
    <citation type="submission" date="2018-10" db="EMBL/GenBank/DDBJ databases">
        <title>Effector identification in a new, highly contiguous assembly of the strawberry crown rot pathogen Phytophthora cactorum.</title>
        <authorList>
            <person name="Armitage A.D."/>
            <person name="Nellist C.F."/>
            <person name="Bates H."/>
            <person name="Vickerstaff R.J."/>
            <person name="Harrison R.J."/>
        </authorList>
    </citation>
    <scope>NUCLEOTIDE SEQUENCE</scope>
    <source>
        <strain evidence="6">15-7</strain>
    </source>
</reference>
<feature type="signal peptide" evidence="5">
    <location>
        <begin position="1"/>
        <end position="23"/>
    </location>
</feature>
<evidence type="ECO:0000256" key="4">
    <source>
        <dbReference type="ARBA" id="ARBA00022729"/>
    </source>
</evidence>
<protein>
    <recommendedName>
        <fullName evidence="5">RxLR effector protein</fullName>
    </recommendedName>
</protein>
<accession>A0A8T1A3T2</accession>
<comment type="caution">
    <text evidence="6">The sequence shown here is derived from an EMBL/GenBank/DDBJ whole genome shotgun (WGS) entry which is preliminary data.</text>
</comment>
<evidence type="ECO:0000256" key="5">
    <source>
        <dbReference type="RuleBase" id="RU367124"/>
    </source>
</evidence>
<dbReference type="EMBL" id="RCMG01000004">
    <property type="protein sequence ID" value="KAG2869162.1"/>
    <property type="molecule type" value="Genomic_DNA"/>
</dbReference>
<comment type="domain">
    <text evidence="5">The RxLR-dEER motif acts to carry the protein into the host cell cytoplasm through binding to cell surface phosphatidylinositol-3-phosphate.</text>
</comment>
<evidence type="ECO:0000256" key="1">
    <source>
        <dbReference type="ARBA" id="ARBA00004613"/>
    </source>
</evidence>
<dbReference type="Pfam" id="PF16810">
    <property type="entry name" value="RXLR"/>
    <property type="match status" value="1"/>
</dbReference>
<gene>
    <name evidence="6" type="ORF">PC113_g395</name>
</gene>
<dbReference type="GO" id="GO:0005576">
    <property type="term" value="C:extracellular region"/>
    <property type="evidence" value="ECO:0007669"/>
    <property type="project" value="UniProtKB-SubCell"/>
</dbReference>
<evidence type="ECO:0000313" key="6">
    <source>
        <dbReference type="EMBL" id="KAG2869162.1"/>
    </source>
</evidence>
<dbReference type="AlphaFoldDB" id="A0A8T1A3T2"/>
<comment type="subcellular location">
    <subcellularLocation>
        <location evidence="1 5">Secreted</location>
    </subcellularLocation>
</comment>
<evidence type="ECO:0000256" key="3">
    <source>
        <dbReference type="ARBA" id="ARBA00022525"/>
    </source>
</evidence>
<dbReference type="Proteomes" id="UP000735874">
    <property type="component" value="Unassembled WGS sequence"/>
</dbReference>
<dbReference type="VEuPathDB" id="FungiDB:PC110_g277"/>
<evidence type="ECO:0000256" key="2">
    <source>
        <dbReference type="ARBA" id="ARBA00010400"/>
    </source>
</evidence>
<keyword evidence="3 5" id="KW-0964">Secreted</keyword>
<organism evidence="6 7">
    <name type="scientific">Phytophthora cactorum</name>
    <dbReference type="NCBI Taxonomy" id="29920"/>
    <lineage>
        <taxon>Eukaryota</taxon>
        <taxon>Sar</taxon>
        <taxon>Stramenopiles</taxon>
        <taxon>Oomycota</taxon>
        <taxon>Peronosporomycetes</taxon>
        <taxon>Peronosporales</taxon>
        <taxon>Peronosporaceae</taxon>
        <taxon>Phytophthora</taxon>
    </lineage>
</organism>
<feature type="chain" id="PRO_5040558421" description="RxLR effector protein" evidence="5">
    <location>
        <begin position="24"/>
        <end position="235"/>
    </location>
</feature>